<accession>A0A6J4UJD1</accession>
<evidence type="ECO:0000259" key="11">
    <source>
        <dbReference type="Pfam" id="PF04452"/>
    </source>
</evidence>
<evidence type="ECO:0000259" key="12">
    <source>
        <dbReference type="Pfam" id="PF20260"/>
    </source>
</evidence>
<dbReference type="CDD" id="cd18084">
    <property type="entry name" value="RsmE-like"/>
    <property type="match status" value="1"/>
</dbReference>
<reference evidence="13" key="1">
    <citation type="submission" date="2020-02" db="EMBL/GenBank/DDBJ databases">
        <authorList>
            <person name="Meier V. D."/>
        </authorList>
    </citation>
    <scope>NUCLEOTIDE SEQUENCE</scope>
    <source>
        <strain evidence="13">AVDCRST_MAG18</strain>
    </source>
</reference>
<evidence type="ECO:0000256" key="5">
    <source>
        <dbReference type="ARBA" id="ARBA00022603"/>
    </source>
</evidence>
<dbReference type="PIRSF" id="PIRSF015601">
    <property type="entry name" value="MTase_slr0722"/>
    <property type="match status" value="1"/>
</dbReference>
<dbReference type="InterPro" id="IPR029026">
    <property type="entry name" value="tRNA_m1G_MTases_N"/>
</dbReference>
<dbReference type="EC" id="2.1.1.193" evidence="10"/>
<evidence type="ECO:0000256" key="2">
    <source>
        <dbReference type="ARBA" id="ARBA00005528"/>
    </source>
</evidence>
<evidence type="ECO:0000256" key="1">
    <source>
        <dbReference type="ARBA" id="ARBA00004496"/>
    </source>
</evidence>
<keyword evidence="4 10" id="KW-0698">rRNA processing</keyword>
<evidence type="ECO:0000256" key="4">
    <source>
        <dbReference type="ARBA" id="ARBA00022552"/>
    </source>
</evidence>
<organism evidence="13">
    <name type="scientific">uncultured Thermomicrobiales bacterium</name>
    <dbReference type="NCBI Taxonomy" id="1645740"/>
    <lineage>
        <taxon>Bacteria</taxon>
        <taxon>Pseudomonadati</taxon>
        <taxon>Thermomicrobiota</taxon>
        <taxon>Thermomicrobia</taxon>
        <taxon>Thermomicrobiales</taxon>
        <taxon>environmental samples</taxon>
    </lineage>
</organism>
<keyword evidence="5 10" id="KW-0489">Methyltransferase</keyword>
<dbReference type="PANTHER" id="PTHR30027">
    <property type="entry name" value="RIBOSOMAL RNA SMALL SUBUNIT METHYLTRANSFERASE E"/>
    <property type="match status" value="1"/>
</dbReference>
<dbReference type="PANTHER" id="PTHR30027:SF3">
    <property type="entry name" value="16S RRNA (URACIL(1498)-N(3))-METHYLTRANSFERASE"/>
    <property type="match status" value="1"/>
</dbReference>
<dbReference type="GO" id="GO:0070042">
    <property type="term" value="F:rRNA (uridine-N3-)-methyltransferase activity"/>
    <property type="evidence" value="ECO:0007669"/>
    <property type="project" value="TreeGrafter"/>
</dbReference>
<dbReference type="GO" id="GO:0070475">
    <property type="term" value="P:rRNA base methylation"/>
    <property type="evidence" value="ECO:0007669"/>
    <property type="project" value="TreeGrafter"/>
</dbReference>
<evidence type="ECO:0000256" key="10">
    <source>
        <dbReference type="PIRNR" id="PIRNR015601"/>
    </source>
</evidence>
<dbReference type="NCBIfam" id="TIGR00046">
    <property type="entry name" value="RsmE family RNA methyltransferase"/>
    <property type="match status" value="1"/>
</dbReference>
<evidence type="ECO:0000256" key="7">
    <source>
        <dbReference type="ARBA" id="ARBA00022691"/>
    </source>
</evidence>
<keyword evidence="7 10" id="KW-0949">S-adenosyl-L-methionine</keyword>
<dbReference type="SUPFAM" id="SSF88697">
    <property type="entry name" value="PUA domain-like"/>
    <property type="match status" value="1"/>
</dbReference>
<dbReference type="Pfam" id="PF20260">
    <property type="entry name" value="PUA_4"/>
    <property type="match status" value="1"/>
</dbReference>
<keyword evidence="6 10" id="KW-0808">Transferase</keyword>
<dbReference type="SUPFAM" id="SSF75217">
    <property type="entry name" value="alpha/beta knot"/>
    <property type="match status" value="1"/>
</dbReference>
<sequence>MHRFFVDGPLVAGQDVALSAEVAHQVGRVLRLRPGDRILLLDGSGWEYPVELIDLAARQGHGRVEGGRPTETEPRVAVTLYAAPLKGDHYAYTLQKATEIGAAAFVPTVTARTVVGEVGATKVERWRRIAREAAEQSGRGRLPTVGAPVPFAEACRLAAAAGPALIPWEEAREPSLSATIAAWRAERGQLAQLGLLIGPEGGFTAEEIALAQRCGIVPVTLGRRILRAETAAAVATTLALAALGDLDTRDDAP</sequence>
<evidence type="ECO:0000256" key="8">
    <source>
        <dbReference type="ARBA" id="ARBA00025699"/>
    </source>
</evidence>
<evidence type="ECO:0000256" key="3">
    <source>
        <dbReference type="ARBA" id="ARBA00022490"/>
    </source>
</evidence>
<keyword evidence="3 10" id="KW-0963">Cytoplasm</keyword>
<dbReference type="Gene3D" id="3.40.1280.10">
    <property type="match status" value="1"/>
</dbReference>
<dbReference type="InterPro" id="IPR046887">
    <property type="entry name" value="RsmE_PUA-like"/>
</dbReference>
<name>A0A6J4UJD1_9BACT</name>
<feature type="domain" description="Ribosomal RNA small subunit methyltransferase E PUA-like" evidence="12">
    <location>
        <begin position="26"/>
        <end position="57"/>
    </location>
</feature>
<dbReference type="GO" id="GO:0005737">
    <property type="term" value="C:cytoplasm"/>
    <property type="evidence" value="ECO:0007669"/>
    <property type="project" value="UniProtKB-SubCell"/>
</dbReference>
<dbReference type="InterPro" id="IPR015947">
    <property type="entry name" value="PUA-like_sf"/>
</dbReference>
<evidence type="ECO:0000256" key="6">
    <source>
        <dbReference type="ARBA" id="ARBA00022679"/>
    </source>
</evidence>
<comment type="subcellular location">
    <subcellularLocation>
        <location evidence="1 10">Cytoplasm</location>
    </subcellularLocation>
</comment>
<comment type="similarity">
    <text evidence="2 10">Belongs to the RNA methyltransferase RsmE family.</text>
</comment>
<gene>
    <name evidence="13" type="ORF">AVDCRST_MAG18-405</name>
</gene>
<evidence type="ECO:0000313" key="13">
    <source>
        <dbReference type="EMBL" id="CAA9552175.1"/>
    </source>
</evidence>
<comment type="function">
    <text evidence="8 10">Specifically methylates the N3 position of the uracil ring of uridine 1498 (m3U1498) in 16S rRNA. Acts on the fully assembled 30S ribosomal subunit.</text>
</comment>
<dbReference type="InterPro" id="IPR029028">
    <property type="entry name" value="Alpha/beta_knot_MTases"/>
</dbReference>
<comment type="catalytic activity">
    <reaction evidence="9 10">
        <text>uridine(1498) in 16S rRNA + S-adenosyl-L-methionine = N(3)-methyluridine(1498) in 16S rRNA + S-adenosyl-L-homocysteine + H(+)</text>
        <dbReference type="Rhea" id="RHEA:42920"/>
        <dbReference type="Rhea" id="RHEA-COMP:10283"/>
        <dbReference type="Rhea" id="RHEA-COMP:10284"/>
        <dbReference type="ChEBI" id="CHEBI:15378"/>
        <dbReference type="ChEBI" id="CHEBI:57856"/>
        <dbReference type="ChEBI" id="CHEBI:59789"/>
        <dbReference type="ChEBI" id="CHEBI:65315"/>
        <dbReference type="ChEBI" id="CHEBI:74502"/>
        <dbReference type="EC" id="2.1.1.193"/>
    </reaction>
</comment>
<dbReference type="EMBL" id="CADCWN010000027">
    <property type="protein sequence ID" value="CAA9552175.1"/>
    <property type="molecule type" value="Genomic_DNA"/>
</dbReference>
<dbReference type="InterPro" id="IPR006700">
    <property type="entry name" value="RsmE"/>
</dbReference>
<dbReference type="InterPro" id="IPR046886">
    <property type="entry name" value="RsmE_MTase_dom"/>
</dbReference>
<dbReference type="AlphaFoldDB" id="A0A6J4UJD1"/>
<evidence type="ECO:0000256" key="9">
    <source>
        <dbReference type="ARBA" id="ARBA00047944"/>
    </source>
</evidence>
<dbReference type="Pfam" id="PF04452">
    <property type="entry name" value="Methyltrans_RNA"/>
    <property type="match status" value="1"/>
</dbReference>
<protein>
    <recommendedName>
        <fullName evidence="10">Ribosomal RNA small subunit methyltransferase E</fullName>
        <ecNumber evidence="10">2.1.1.193</ecNumber>
    </recommendedName>
</protein>
<proteinExistence type="inferred from homology"/>
<feature type="domain" description="Ribosomal RNA small subunit methyltransferase E methyltransferase" evidence="11">
    <location>
        <begin position="74"/>
        <end position="238"/>
    </location>
</feature>